<evidence type="ECO:0000256" key="9">
    <source>
        <dbReference type="ARBA" id="ARBA00023204"/>
    </source>
</evidence>
<keyword evidence="5 13" id="KW-0863">Zinc-finger</keyword>
<keyword evidence="7" id="KW-0862">Zinc</keyword>
<dbReference type="GO" id="GO:0008270">
    <property type="term" value="F:zinc ion binding"/>
    <property type="evidence" value="ECO:0007669"/>
    <property type="project" value="UniProtKB-KW"/>
</dbReference>
<dbReference type="SMART" id="SM01232">
    <property type="entry name" value="H2TH"/>
    <property type="match status" value="1"/>
</dbReference>
<dbReference type="GO" id="GO:0140078">
    <property type="term" value="F:class I DNA-(apurinic or apyrimidinic site) endonuclease activity"/>
    <property type="evidence" value="ECO:0007669"/>
    <property type="project" value="UniProtKB-EC"/>
</dbReference>
<comment type="caution">
    <text evidence="16">The sequence shown here is derived from an EMBL/GenBank/DDBJ whole genome shotgun (WGS) entry which is preliminary data.</text>
</comment>
<dbReference type="InterPro" id="IPR010979">
    <property type="entry name" value="Ribosomal_uS13-like_H2TH"/>
</dbReference>
<keyword evidence="17" id="KW-1185">Reference proteome</keyword>
<dbReference type="SUPFAM" id="SSF57716">
    <property type="entry name" value="Glucocorticoid receptor-like (DNA-binding domain)"/>
    <property type="match status" value="1"/>
</dbReference>
<dbReference type="GO" id="GO:0006284">
    <property type="term" value="P:base-excision repair"/>
    <property type="evidence" value="ECO:0007669"/>
    <property type="project" value="InterPro"/>
</dbReference>
<name>A0A5C8NLA6_9ACTN</name>
<feature type="domain" description="FPG-type" evidence="14">
    <location>
        <begin position="220"/>
        <end position="259"/>
    </location>
</feature>
<accession>A0A5C8NLA6</accession>
<evidence type="ECO:0000256" key="12">
    <source>
        <dbReference type="ARBA" id="ARBA00023295"/>
    </source>
</evidence>
<keyword evidence="10" id="KW-0456">Lyase</keyword>
<sequence length="259" mass="29664">MPEGDTVWQAARRLREALEGRELTRSDFRVPQWATLDLSGQVVDEVVSRGKHLFTRVGEVSIHTHLKMEGVWHVYRHGDRWRRPAHMARLVLETAEHQAVGFSLGIVEVLQRDAEDDAMSWLGPDMLGPDWSLEEAVARIQADPDRPVFLALHDQRNLAGFGNEYVNEICFLHGLLPTRPVRDVPDIGHVVDRGRRLLVANRERVGRVFTGDAHRGASTWVYGRSKRPCRRCGTRIQEGELGDDPLRRRVVYWCPRCQT</sequence>
<evidence type="ECO:0000256" key="10">
    <source>
        <dbReference type="ARBA" id="ARBA00023239"/>
    </source>
</evidence>
<keyword evidence="3" id="KW-0479">Metal-binding</keyword>
<dbReference type="Proteomes" id="UP000321571">
    <property type="component" value="Unassembled WGS sequence"/>
</dbReference>
<dbReference type="SMART" id="SM00898">
    <property type="entry name" value="Fapy_DNA_glyco"/>
    <property type="match status" value="1"/>
</dbReference>
<evidence type="ECO:0000259" key="15">
    <source>
        <dbReference type="PROSITE" id="PS51068"/>
    </source>
</evidence>
<keyword evidence="11" id="KW-0511">Multifunctional enzyme</keyword>
<gene>
    <name evidence="16" type="ORF">FHP06_04895</name>
</gene>
<dbReference type="InterPro" id="IPR035937">
    <property type="entry name" value="FPG_N"/>
</dbReference>
<dbReference type="Gene3D" id="1.10.8.50">
    <property type="match status" value="1"/>
</dbReference>
<organism evidence="16 17">
    <name type="scientific">Aeromicrobium terrae</name>
    <dbReference type="NCBI Taxonomy" id="2498846"/>
    <lineage>
        <taxon>Bacteria</taxon>
        <taxon>Bacillati</taxon>
        <taxon>Actinomycetota</taxon>
        <taxon>Actinomycetes</taxon>
        <taxon>Propionibacteriales</taxon>
        <taxon>Nocardioidaceae</taxon>
        <taxon>Aeromicrobium</taxon>
    </lineage>
</organism>
<dbReference type="SUPFAM" id="SSF81624">
    <property type="entry name" value="N-terminal domain of MutM-like DNA repair proteins"/>
    <property type="match status" value="1"/>
</dbReference>
<dbReference type="GO" id="GO:0000703">
    <property type="term" value="F:oxidized pyrimidine nucleobase lesion DNA N-glycosylase activity"/>
    <property type="evidence" value="ECO:0007669"/>
    <property type="project" value="TreeGrafter"/>
</dbReference>
<dbReference type="InterPro" id="IPR044090">
    <property type="entry name" value="Nei2_N"/>
</dbReference>
<evidence type="ECO:0000256" key="11">
    <source>
        <dbReference type="ARBA" id="ARBA00023268"/>
    </source>
</evidence>
<evidence type="ECO:0000256" key="5">
    <source>
        <dbReference type="ARBA" id="ARBA00022771"/>
    </source>
</evidence>
<evidence type="ECO:0000256" key="6">
    <source>
        <dbReference type="ARBA" id="ARBA00022801"/>
    </source>
</evidence>
<proteinExistence type="inferred from homology"/>
<dbReference type="PANTHER" id="PTHR42697">
    <property type="entry name" value="ENDONUCLEASE 8"/>
    <property type="match status" value="1"/>
</dbReference>
<dbReference type="Gene3D" id="3.20.190.10">
    <property type="entry name" value="MutM-like, N-terminal"/>
    <property type="match status" value="1"/>
</dbReference>
<dbReference type="EMBL" id="VDUX01000002">
    <property type="protein sequence ID" value="TXL62052.1"/>
    <property type="molecule type" value="Genomic_DNA"/>
</dbReference>
<dbReference type="CDD" id="cd08971">
    <property type="entry name" value="AcNei2_N"/>
    <property type="match status" value="1"/>
</dbReference>
<dbReference type="RefSeq" id="WP_147684362.1">
    <property type="nucleotide sequence ID" value="NZ_VDUX01000002.1"/>
</dbReference>
<dbReference type="SUPFAM" id="SSF46946">
    <property type="entry name" value="S13-like H2TH domain"/>
    <property type="match status" value="1"/>
</dbReference>
<evidence type="ECO:0000256" key="7">
    <source>
        <dbReference type="ARBA" id="ARBA00022833"/>
    </source>
</evidence>
<dbReference type="EC" id="4.2.99.18" evidence="2"/>
<evidence type="ECO:0000256" key="4">
    <source>
        <dbReference type="ARBA" id="ARBA00022763"/>
    </source>
</evidence>
<keyword evidence="9" id="KW-0234">DNA repair</keyword>
<evidence type="ECO:0000256" key="8">
    <source>
        <dbReference type="ARBA" id="ARBA00023125"/>
    </source>
</evidence>
<keyword evidence="12" id="KW-0326">Glycosidase</keyword>
<evidence type="ECO:0000313" key="16">
    <source>
        <dbReference type="EMBL" id="TXL62052.1"/>
    </source>
</evidence>
<evidence type="ECO:0000313" key="17">
    <source>
        <dbReference type="Proteomes" id="UP000321571"/>
    </source>
</evidence>
<feature type="domain" description="Formamidopyrimidine-DNA glycosylase catalytic" evidence="15">
    <location>
        <begin position="2"/>
        <end position="128"/>
    </location>
</feature>
<dbReference type="GO" id="GO:0003684">
    <property type="term" value="F:damaged DNA binding"/>
    <property type="evidence" value="ECO:0007669"/>
    <property type="project" value="InterPro"/>
</dbReference>
<keyword evidence="8" id="KW-0238">DNA-binding</keyword>
<evidence type="ECO:0000256" key="2">
    <source>
        <dbReference type="ARBA" id="ARBA00012720"/>
    </source>
</evidence>
<evidence type="ECO:0000256" key="1">
    <source>
        <dbReference type="ARBA" id="ARBA00009409"/>
    </source>
</evidence>
<dbReference type="InterPro" id="IPR012319">
    <property type="entry name" value="FPG_cat"/>
</dbReference>
<reference evidence="16 17" key="1">
    <citation type="submission" date="2019-06" db="EMBL/GenBank/DDBJ databases">
        <title>Aeromicrobium sp. nov., isolated from a maize field.</title>
        <authorList>
            <person name="Lin S.-Y."/>
            <person name="Tsai C.-F."/>
            <person name="Young C.-C."/>
        </authorList>
    </citation>
    <scope>NUCLEOTIDE SEQUENCE [LARGE SCALE GENOMIC DNA]</scope>
    <source>
        <strain evidence="16 17">CC-CFT486</strain>
    </source>
</reference>
<dbReference type="PANTHER" id="PTHR42697:SF1">
    <property type="entry name" value="ENDONUCLEASE 8"/>
    <property type="match status" value="1"/>
</dbReference>
<dbReference type="InterPro" id="IPR015886">
    <property type="entry name" value="H2TH_FPG"/>
</dbReference>
<dbReference type="PROSITE" id="PS51068">
    <property type="entry name" value="FPG_CAT"/>
    <property type="match status" value="1"/>
</dbReference>
<dbReference type="Pfam" id="PF01149">
    <property type="entry name" value="Fapy_DNA_glyco"/>
    <property type="match status" value="1"/>
</dbReference>
<evidence type="ECO:0000256" key="3">
    <source>
        <dbReference type="ARBA" id="ARBA00022723"/>
    </source>
</evidence>
<protein>
    <recommendedName>
        <fullName evidence="2">DNA-(apurinic or apyrimidinic site) lyase</fullName>
        <ecNumber evidence="2">4.2.99.18</ecNumber>
    </recommendedName>
</protein>
<evidence type="ECO:0000259" key="14">
    <source>
        <dbReference type="PROSITE" id="PS51066"/>
    </source>
</evidence>
<dbReference type="PROSITE" id="PS51066">
    <property type="entry name" value="ZF_FPG_2"/>
    <property type="match status" value="1"/>
</dbReference>
<dbReference type="InterPro" id="IPR000214">
    <property type="entry name" value="Znf_DNA_glyclase/AP_lyase"/>
</dbReference>
<keyword evidence="4" id="KW-0227">DNA damage</keyword>
<evidence type="ECO:0000256" key="13">
    <source>
        <dbReference type="PROSITE-ProRule" id="PRU00391"/>
    </source>
</evidence>
<dbReference type="AlphaFoldDB" id="A0A5C8NLA6"/>
<comment type="similarity">
    <text evidence="1">Belongs to the FPG family.</text>
</comment>
<keyword evidence="6" id="KW-0378">Hydrolase</keyword>
<dbReference type="OrthoDB" id="9800855at2"/>